<dbReference type="Proteomes" id="UP000646548">
    <property type="component" value="Unassembled WGS sequence"/>
</dbReference>
<dbReference type="EMBL" id="WKFB01000293">
    <property type="protein sequence ID" value="KAF6728115.1"/>
    <property type="molecule type" value="Genomic_DNA"/>
</dbReference>
<comment type="caution">
    <text evidence="3">The sequence shown here is derived from an EMBL/GenBank/DDBJ whole genome shotgun (WGS) entry which is preliminary data.</text>
</comment>
<dbReference type="AlphaFoldDB" id="A0A834CJN5"/>
<feature type="transmembrane region" description="Helical" evidence="1">
    <location>
        <begin position="221"/>
        <end position="240"/>
    </location>
</feature>
<feature type="chain" id="PRO_5032494075" evidence="2">
    <location>
        <begin position="23"/>
        <end position="241"/>
    </location>
</feature>
<keyword evidence="1" id="KW-1133">Transmembrane helix</keyword>
<protein>
    <submittedName>
        <fullName evidence="3">Putative ferric-chelate reductase 1</fullName>
    </submittedName>
</protein>
<name>A0A834CJN5_ORYME</name>
<dbReference type="InterPro" id="IPR042789">
    <property type="entry name" value="FRRS1L"/>
</dbReference>
<keyword evidence="2" id="KW-0732">Signal</keyword>
<evidence type="ECO:0000313" key="3">
    <source>
        <dbReference type="EMBL" id="KAF6728115.1"/>
    </source>
</evidence>
<keyword evidence="1" id="KW-0472">Membrane</keyword>
<dbReference type="PANTHER" id="PTHR46902">
    <property type="entry name" value="DOMON DOMAIN-CONTAINING PROTEIN FRRS1L"/>
    <property type="match status" value="1"/>
</dbReference>
<organism evidence="3 4">
    <name type="scientific">Oryzias melastigma</name>
    <name type="common">Marine medaka</name>
    <dbReference type="NCBI Taxonomy" id="30732"/>
    <lineage>
        <taxon>Eukaryota</taxon>
        <taxon>Metazoa</taxon>
        <taxon>Chordata</taxon>
        <taxon>Craniata</taxon>
        <taxon>Vertebrata</taxon>
        <taxon>Euteleostomi</taxon>
        <taxon>Actinopterygii</taxon>
        <taxon>Neopterygii</taxon>
        <taxon>Teleostei</taxon>
        <taxon>Neoteleostei</taxon>
        <taxon>Acanthomorphata</taxon>
        <taxon>Ovalentaria</taxon>
        <taxon>Atherinomorphae</taxon>
        <taxon>Beloniformes</taxon>
        <taxon>Adrianichthyidae</taxon>
        <taxon>Oryziinae</taxon>
        <taxon>Oryzias</taxon>
    </lineage>
</organism>
<reference evidence="3" key="1">
    <citation type="journal article" name="BMC Genomics">
        <title>Long-read sequencing and de novo genome assembly of marine medaka (Oryzias melastigma).</title>
        <authorList>
            <person name="Liang P."/>
            <person name="Saqib H.S.A."/>
            <person name="Ni X."/>
            <person name="Shen Y."/>
        </authorList>
    </citation>
    <scope>NUCLEOTIDE SEQUENCE</scope>
    <source>
        <strain evidence="3">Bigg-433</strain>
    </source>
</reference>
<accession>A0A834CJN5</accession>
<dbReference type="GO" id="GO:1900449">
    <property type="term" value="P:regulation of glutamate receptor signaling pathway"/>
    <property type="evidence" value="ECO:0007669"/>
    <property type="project" value="InterPro"/>
</dbReference>
<dbReference type="PANTHER" id="PTHR46902:SF1">
    <property type="entry name" value="DOMON DOMAIN-CONTAINING PROTEIN FRRS1L"/>
    <property type="match status" value="1"/>
</dbReference>
<feature type="signal peptide" evidence="2">
    <location>
        <begin position="1"/>
        <end position="22"/>
    </location>
</feature>
<keyword evidence="1" id="KW-0812">Transmembrane</keyword>
<gene>
    <name evidence="3" type="ORF">FQA47_000610</name>
</gene>
<dbReference type="OrthoDB" id="8901859at2759"/>
<evidence type="ECO:0000256" key="2">
    <source>
        <dbReference type="SAM" id="SignalP"/>
    </source>
</evidence>
<dbReference type="GO" id="GO:0099072">
    <property type="term" value="P:regulation of postsynaptic membrane neurotransmitter receptor levels"/>
    <property type="evidence" value="ECO:0007669"/>
    <property type="project" value="TreeGrafter"/>
</dbReference>
<evidence type="ECO:0000313" key="4">
    <source>
        <dbReference type="Proteomes" id="UP000646548"/>
    </source>
</evidence>
<evidence type="ECO:0000256" key="1">
    <source>
        <dbReference type="SAM" id="Phobius"/>
    </source>
</evidence>
<proteinExistence type="predicted"/>
<sequence>MESAFILMISTLILVVAPDVKAEFPINKTNCGVTKYCISEPADCDPEGNSTCLFGSLRLLSQTPPNGINLHNELSGNSSGYIALGLTPASGGNTTLYICAKNNSNNGSIFFTVMSLNSANSTSPPTLLNMTMPMFSGNVTSDKIQCVFNISNLNATATTRSTPDTMFSIKLGTGSVDSNGNIGPFTASKSTGPLDLANLLNSTVNATTAPTTTMSAATSVMPYHAALILLSILGVFVLGMA</sequence>